<evidence type="ECO:0000256" key="7">
    <source>
        <dbReference type="ARBA" id="ARBA00022927"/>
    </source>
</evidence>
<organism evidence="12 13">
    <name type="scientific">Candidatus Akkermansia intestinigallinarum</name>
    <dbReference type="NCBI Taxonomy" id="2838431"/>
    <lineage>
        <taxon>Bacteria</taxon>
        <taxon>Pseudomonadati</taxon>
        <taxon>Verrucomicrobiota</taxon>
        <taxon>Verrucomicrobiia</taxon>
        <taxon>Verrucomicrobiales</taxon>
        <taxon>Akkermansiaceae</taxon>
        <taxon>Akkermansia</taxon>
    </lineage>
</organism>
<keyword evidence="8" id="KW-1133">Transmembrane helix</keyword>
<evidence type="ECO:0000256" key="8">
    <source>
        <dbReference type="ARBA" id="ARBA00022989"/>
    </source>
</evidence>
<evidence type="ECO:0000256" key="9">
    <source>
        <dbReference type="ARBA" id="ARBA00023136"/>
    </source>
</evidence>
<dbReference type="InterPro" id="IPR006260">
    <property type="entry name" value="TonB/TolA_C"/>
</dbReference>
<reference evidence="12" key="2">
    <citation type="submission" date="2021-04" db="EMBL/GenBank/DDBJ databases">
        <authorList>
            <person name="Gilroy R."/>
        </authorList>
    </citation>
    <scope>NUCLEOTIDE SEQUENCE</scope>
    <source>
        <strain evidence="12">14975</strain>
    </source>
</reference>
<name>A0A9D2AHL4_9BACT</name>
<proteinExistence type="inferred from homology"/>
<keyword evidence="7" id="KW-0653">Protein transport</keyword>
<reference evidence="12" key="1">
    <citation type="journal article" date="2021" name="PeerJ">
        <title>Extensive microbial diversity within the chicken gut microbiome revealed by metagenomics and culture.</title>
        <authorList>
            <person name="Gilroy R."/>
            <person name="Ravi A."/>
            <person name="Getino M."/>
            <person name="Pursley I."/>
            <person name="Horton D.L."/>
            <person name="Alikhan N.F."/>
            <person name="Baker D."/>
            <person name="Gharbi K."/>
            <person name="Hall N."/>
            <person name="Watson M."/>
            <person name="Adriaenssens E.M."/>
            <person name="Foster-Nyarko E."/>
            <person name="Jarju S."/>
            <person name="Secka A."/>
            <person name="Antonio M."/>
            <person name="Oren A."/>
            <person name="Chaudhuri R.R."/>
            <person name="La Ragione R."/>
            <person name="Hildebrand F."/>
            <person name="Pallen M.J."/>
        </authorList>
    </citation>
    <scope>NUCLEOTIDE SEQUENCE</scope>
    <source>
        <strain evidence="12">14975</strain>
    </source>
</reference>
<comment type="similarity">
    <text evidence="2">Belongs to the TonB family.</text>
</comment>
<dbReference type="PROSITE" id="PS52015">
    <property type="entry name" value="TONB_CTD"/>
    <property type="match status" value="1"/>
</dbReference>
<keyword evidence="6" id="KW-0812">Transmembrane</keyword>
<evidence type="ECO:0000259" key="11">
    <source>
        <dbReference type="PROSITE" id="PS52015"/>
    </source>
</evidence>
<comment type="caution">
    <text evidence="12">The sequence shown here is derived from an EMBL/GenBank/DDBJ whole genome shotgun (WGS) entry which is preliminary data.</text>
</comment>
<keyword evidence="5" id="KW-0997">Cell inner membrane</keyword>
<protein>
    <submittedName>
        <fullName evidence="12">Energy transducer TonB</fullName>
    </submittedName>
</protein>
<evidence type="ECO:0000256" key="1">
    <source>
        <dbReference type="ARBA" id="ARBA00004383"/>
    </source>
</evidence>
<dbReference type="InterPro" id="IPR051045">
    <property type="entry name" value="TonB-dependent_transducer"/>
</dbReference>
<evidence type="ECO:0000256" key="4">
    <source>
        <dbReference type="ARBA" id="ARBA00022475"/>
    </source>
</evidence>
<dbReference type="GO" id="GO:0098797">
    <property type="term" value="C:plasma membrane protein complex"/>
    <property type="evidence" value="ECO:0007669"/>
    <property type="project" value="TreeGrafter"/>
</dbReference>
<evidence type="ECO:0000256" key="2">
    <source>
        <dbReference type="ARBA" id="ARBA00006555"/>
    </source>
</evidence>
<accession>A0A9D2AHL4</accession>
<dbReference type="GO" id="GO:0055085">
    <property type="term" value="P:transmembrane transport"/>
    <property type="evidence" value="ECO:0007669"/>
    <property type="project" value="InterPro"/>
</dbReference>
<feature type="compositionally biased region" description="Low complexity" evidence="10">
    <location>
        <begin position="149"/>
        <end position="173"/>
    </location>
</feature>
<keyword evidence="4" id="KW-1003">Cell membrane</keyword>
<evidence type="ECO:0000313" key="13">
    <source>
        <dbReference type="Proteomes" id="UP000823964"/>
    </source>
</evidence>
<evidence type="ECO:0000256" key="5">
    <source>
        <dbReference type="ARBA" id="ARBA00022519"/>
    </source>
</evidence>
<dbReference type="AlphaFoldDB" id="A0A9D2AHL4"/>
<keyword evidence="3" id="KW-0813">Transport</keyword>
<dbReference type="NCBIfam" id="TIGR01352">
    <property type="entry name" value="tonB_Cterm"/>
    <property type="match status" value="1"/>
</dbReference>
<dbReference type="PANTHER" id="PTHR33446:SF2">
    <property type="entry name" value="PROTEIN TONB"/>
    <property type="match status" value="1"/>
</dbReference>
<dbReference type="Gene3D" id="3.30.1150.10">
    <property type="match status" value="1"/>
</dbReference>
<dbReference type="EMBL" id="DXFQ01000046">
    <property type="protein sequence ID" value="HIX19493.1"/>
    <property type="molecule type" value="Genomic_DNA"/>
</dbReference>
<dbReference type="GO" id="GO:0015031">
    <property type="term" value="P:protein transport"/>
    <property type="evidence" value="ECO:0007669"/>
    <property type="project" value="UniProtKB-KW"/>
</dbReference>
<dbReference type="Pfam" id="PF03544">
    <property type="entry name" value="TonB_C"/>
    <property type="match status" value="1"/>
</dbReference>
<feature type="domain" description="TonB C-terminal" evidence="11">
    <location>
        <begin position="206"/>
        <end position="297"/>
    </location>
</feature>
<evidence type="ECO:0000313" key="12">
    <source>
        <dbReference type="EMBL" id="HIX19493.1"/>
    </source>
</evidence>
<dbReference type="InterPro" id="IPR037682">
    <property type="entry name" value="TonB_C"/>
</dbReference>
<dbReference type="PANTHER" id="PTHR33446">
    <property type="entry name" value="PROTEIN TONB-RELATED"/>
    <property type="match status" value="1"/>
</dbReference>
<evidence type="ECO:0000256" key="3">
    <source>
        <dbReference type="ARBA" id="ARBA00022448"/>
    </source>
</evidence>
<comment type="subcellular location">
    <subcellularLocation>
        <location evidence="1">Cell inner membrane</location>
        <topology evidence="1">Single-pass membrane protein</topology>
        <orientation evidence="1">Periplasmic side</orientation>
    </subcellularLocation>
</comment>
<feature type="region of interest" description="Disordered" evidence="10">
    <location>
        <begin position="149"/>
        <end position="227"/>
    </location>
</feature>
<evidence type="ECO:0000256" key="10">
    <source>
        <dbReference type="SAM" id="MobiDB-lite"/>
    </source>
</evidence>
<dbReference type="GO" id="GO:0031992">
    <property type="term" value="F:energy transducer activity"/>
    <property type="evidence" value="ECO:0007669"/>
    <property type="project" value="TreeGrafter"/>
</dbReference>
<sequence>MSRFERFSRVSPVQLYHERLRLLRRAALAVLLLSAALAALLLLPGLHTDGSATSPVAPGVSAALCAPRPPAEPESAAIPPALDLTALAATLHPPLRLLPEPAAADPRPVMLPEPQLDIAPQDPAEDGVLLAAMTAEIAFPSTEISSAAAPAASPAAPSLPRAGAPTRQAARAAGQERRAPQARSAASSANSRAADARAAAAAGSSGSYSPPRYLEAPPPPYPPDMRAGRYSGSVGVLIKVGADGTPLAVHITRSGGRREFDTAARDWILKHWRFHPARRGGAAVAADVKTSVIFRAD</sequence>
<keyword evidence="9" id="KW-0472">Membrane</keyword>
<gene>
    <name evidence="12" type="ORF">H9862_02690</name>
</gene>
<dbReference type="SUPFAM" id="SSF74653">
    <property type="entry name" value="TolA/TonB C-terminal domain"/>
    <property type="match status" value="1"/>
</dbReference>
<feature type="compositionally biased region" description="Low complexity" evidence="10">
    <location>
        <begin position="181"/>
        <end position="215"/>
    </location>
</feature>
<evidence type="ECO:0000256" key="6">
    <source>
        <dbReference type="ARBA" id="ARBA00022692"/>
    </source>
</evidence>
<dbReference type="Proteomes" id="UP000823964">
    <property type="component" value="Unassembled WGS sequence"/>
</dbReference>